<dbReference type="EMBL" id="KN825609">
    <property type="protein sequence ID" value="KIK82768.1"/>
    <property type="molecule type" value="Genomic_DNA"/>
</dbReference>
<keyword evidence="2" id="KW-1185">Reference proteome</keyword>
<sequence length="188" mass="20850">MDAEGATKDALEAVDQLSEAAASRSGVKIRIPAKIALPQKPNQTVLLEAELEESVRSLKSRNHIFGTLLTVNEILDPVEERDLGDFELDGSIKRIADEVRREMASAVAIEIEDDGNNVDSDDVDDDSADQPISRTDLISLCQQLEAGCMQYGDAIFSYDLSCLLFKYRANLRREELLHAIQTSLDSYF</sequence>
<organism evidence="1 2">
    <name type="scientific">Paxillus rubicundulus Ve08.2h10</name>
    <dbReference type="NCBI Taxonomy" id="930991"/>
    <lineage>
        <taxon>Eukaryota</taxon>
        <taxon>Fungi</taxon>
        <taxon>Dikarya</taxon>
        <taxon>Basidiomycota</taxon>
        <taxon>Agaricomycotina</taxon>
        <taxon>Agaricomycetes</taxon>
        <taxon>Agaricomycetidae</taxon>
        <taxon>Boletales</taxon>
        <taxon>Paxilineae</taxon>
        <taxon>Paxillaceae</taxon>
        <taxon>Paxillus</taxon>
    </lineage>
</organism>
<evidence type="ECO:0000313" key="1">
    <source>
        <dbReference type="EMBL" id="KIK82768.1"/>
    </source>
</evidence>
<dbReference type="InParanoid" id="A0A0D0D3P2"/>
<proteinExistence type="predicted"/>
<dbReference type="AlphaFoldDB" id="A0A0D0D3P2"/>
<protein>
    <submittedName>
        <fullName evidence="1">Uncharacterized protein</fullName>
    </submittedName>
</protein>
<reference evidence="2" key="2">
    <citation type="submission" date="2015-01" db="EMBL/GenBank/DDBJ databases">
        <title>Evolutionary Origins and Diversification of the Mycorrhizal Mutualists.</title>
        <authorList>
            <consortium name="DOE Joint Genome Institute"/>
            <consortium name="Mycorrhizal Genomics Consortium"/>
            <person name="Kohler A."/>
            <person name="Kuo A."/>
            <person name="Nagy L.G."/>
            <person name="Floudas D."/>
            <person name="Copeland A."/>
            <person name="Barry K.W."/>
            <person name="Cichocki N."/>
            <person name="Veneault-Fourrey C."/>
            <person name="LaButti K."/>
            <person name="Lindquist E.A."/>
            <person name="Lipzen A."/>
            <person name="Lundell T."/>
            <person name="Morin E."/>
            <person name="Murat C."/>
            <person name="Riley R."/>
            <person name="Ohm R."/>
            <person name="Sun H."/>
            <person name="Tunlid A."/>
            <person name="Henrissat B."/>
            <person name="Grigoriev I.V."/>
            <person name="Hibbett D.S."/>
            <person name="Martin F."/>
        </authorList>
    </citation>
    <scope>NUCLEOTIDE SEQUENCE [LARGE SCALE GENOMIC DNA]</scope>
    <source>
        <strain evidence="2">Ve08.2h10</strain>
    </source>
</reference>
<feature type="non-terminal residue" evidence="1">
    <location>
        <position position="188"/>
    </location>
</feature>
<accession>A0A0D0D3P2</accession>
<gene>
    <name evidence="1" type="ORF">PAXRUDRAFT_75212</name>
</gene>
<dbReference type="HOGENOM" id="CLU_088458_1_2_1"/>
<name>A0A0D0D3P2_9AGAM</name>
<evidence type="ECO:0000313" key="2">
    <source>
        <dbReference type="Proteomes" id="UP000054538"/>
    </source>
</evidence>
<dbReference type="OrthoDB" id="3048787at2759"/>
<reference evidence="1 2" key="1">
    <citation type="submission" date="2014-04" db="EMBL/GenBank/DDBJ databases">
        <authorList>
            <consortium name="DOE Joint Genome Institute"/>
            <person name="Kuo A."/>
            <person name="Kohler A."/>
            <person name="Jargeat P."/>
            <person name="Nagy L.G."/>
            <person name="Floudas D."/>
            <person name="Copeland A."/>
            <person name="Barry K.W."/>
            <person name="Cichocki N."/>
            <person name="Veneault-Fourrey C."/>
            <person name="LaButti K."/>
            <person name="Lindquist E.A."/>
            <person name="Lipzen A."/>
            <person name="Lundell T."/>
            <person name="Morin E."/>
            <person name="Murat C."/>
            <person name="Sun H."/>
            <person name="Tunlid A."/>
            <person name="Henrissat B."/>
            <person name="Grigoriev I.V."/>
            <person name="Hibbett D.S."/>
            <person name="Martin F."/>
            <person name="Nordberg H.P."/>
            <person name="Cantor M.N."/>
            <person name="Hua S.X."/>
        </authorList>
    </citation>
    <scope>NUCLEOTIDE SEQUENCE [LARGE SCALE GENOMIC DNA]</scope>
    <source>
        <strain evidence="1 2">Ve08.2h10</strain>
    </source>
</reference>
<dbReference type="Proteomes" id="UP000054538">
    <property type="component" value="Unassembled WGS sequence"/>
</dbReference>